<reference evidence="7 8" key="1">
    <citation type="submission" date="2024-01" db="EMBL/GenBank/DDBJ databases">
        <title>The complete chloroplast genome sequence of Lithospermum erythrorhizon: insights into the phylogenetic relationship among Boraginaceae species and the maternal lineages of purple gromwells.</title>
        <authorList>
            <person name="Okada T."/>
            <person name="Watanabe K."/>
        </authorList>
    </citation>
    <scope>NUCLEOTIDE SEQUENCE [LARGE SCALE GENOMIC DNA]</scope>
</reference>
<protein>
    <submittedName>
        <fullName evidence="7">Membrane traffic protein</fullName>
    </submittedName>
</protein>
<dbReference type="GO" id="GO:0005737">
    <property type="term" value="C:cytoplasm"/>
    <property type="evidence" value="ECO:0007669"/>
    <property type="project" value="TreeGrafter"/>
</dbReference>
<feature type="compositionally biased region" description="Basic residues" evidence="4">
    <location>
        <begin position="1"/>
        <end position="12"/>
    </location>
</feature>
<feature type="domain" description="Dynamin-type G" evidence="6">
    <location>
        <begin position="75"/>
        <end position="336"/>
    </location>
</feature>
<evidence type="ECO:0000256" key="3">
    <source>
        <dbReference type="ARBA" id="ARBA00023175"/>
    </source>
</evidence>
<dbReference type="GO" id="GO:0005525">
    <property type="term" value="F:GTP binding"/>
    <property type="evidence" value="ECO:0007669"/>
    <property type="project" value="UniProtKB-KW"/>
</dbReference>
<dbReference type="InterPro" id="IPR020850">
    <property type="entry name" value="GED_dom"/>
</dbReference>
<feature type="domain" description="GED" evidence="5">
    <location>
        <begin position="589"/>
        <end position="682"/>
    </location>
</feature>
<keyword evidence="1" id="KW-0547">Nucleotide-binding</keyword>
<dbReference type="SMART" id="SM00302">
    <property type="entry name" value="GED"/>
    <property type="match status" value="1"/>
</dbReference>
<dbReference type="SUPFAM" id="SSF52540">
    <property type="entry name" value="P-loop containing nucleoside triphosphate hydrolases"/>
    <property type="match status" value="1"/>
</dbReference>
<evidence type="ECO:0000256" key="1">
    <source>
        <dbReference type="ARBA" id="ARBA00022741"/>
    </source>
</evidence>
<keyword evidence="8" id="KW-1185">Reference proteome</keyword>
<keyword evidence="3" id="KW-0505">Motor protein</keyword>
<dbReference type="CDD" id="cd08771">
    <property type="entry name" value="DLP_1"/>
    <property type="match status" value="1"/>
</dbReference>
<dbReference type="Gene3D" id="3.40.50.300">
    <property type="entry name" value="P-loop containing nucleotide triphosphate hydrolases"/>
    <property type="match status" value="1"/>
</dbReference>
<dbReference type="PROSITE" id="PS51718">
    <property type="entry name" value="G_DYNAMIN_2"/>
    <property type="match status" value="1"/>
</dbReference>
<dbReference type="EMBL" id="BAABME010002704">
    <property type="protein sequence ID" value="GAA0155755.1"/>
    <property type="molecule type" value="Genomic_DNA"/>
</dbReference>
<evidence type="ECO:0000313" key="8">
    <source>
        <dbReference type="Proteomes" id="UP001454036"/>
    </source>
</evidence>
<dbReference type="PRINTS" id="PR00195">
    <property type="entry name" value="DYNAMIN"/>
</dbReference>
<dbReference type="PANTHER" id="PTHR11566">
    <property type="entry name" value="DYNAMIN"/>
    <property type="match status" value="1"/>
</dbReference>
<name>A0AAV3PVS1_LITER</name>
<dbReference type="PANTHER" id="PTHR11566:SF173">
    <property type="entry name" value="DYNAMIN-RELATED PROTEIN 4C"/>
    <property type="match status" value="1"/>
</dbReference>
<dbReference type="InterPro" id="IPR045063">
    <property type="entry name" value="Dynamin_N"/>
</dbReference>
<dbReference type="GO" id="GO:0003924">
    <property type="term" value="F:GTPase activity"/>
    <property type="evidence" value="ECO:0007669"/>
    <property type="project" value="InterPro"/>
</dbReference>
<dbReference type="InterPro" id="IPR030381">
    <property type="entry name" value="G_DYNAMIN_dom"/>
</dbReference>
<evidence type="ECO:0000313" key="7">
    <source>
        <dbReference type="EMBL" id="GAA0155755.1"/>
    </source>
</evidence>
<dbReference type="PROSITE" id="PS51388">
    <property type="entry name" value="GED"/>
    <property type="match status" value="1"/>
</dbReference>
<evidence type="ECO:0000256" key="2">
    <source>
        <dbReference type="ARBA" id="ARBA00023134"/>
    </source>
</evidence>
<dbReference type="GO" id="GO:0005874">
    <property type="term" value="C:microtubule"/>
    <property type="evidence" value="ECO:0007669"/>
    <property type="project" value="TreeGrafter"/>
</dbReference>
<accession>A0AAV3PVS1</accession>
<dbReference type="InterPro" id="IPR003130">
    <property type="entry name" value="GED"/>
</dbReference>
<evidence type="ECO:0000256" key="4">
    <source>
        <dbReference type="SAM" id="MobiDB-lite"/>
    </source>
</evidence>
<sequence length="683" mass="76245">MGVGKHGVRKKSLPSTSSKEEAREEKQGMSLVVVDEAAPPISVHAAPIVSSYDDKVRPLLDCVDKLSHLKIMQEGIQLPTIVVIGDQSSGKSSVLESLARISLPRGQGICTRVPLIMRLQSHEKPDAEIFLEFNGKIVPTDENSIADAINSATEEVAGSGKGISNVPLTLIVKKNGVPDLTMVDLPGITRVPVHGQPEDIYEQISAIMMEFITPKESIILNDLSASVDFTTCESIRMSQKVDKSGERTLAVVTKADKAPEGLLEKITADDVNIGLGYVCVRNRIGTESYEEAREEEARLFESHKLLSRIPSSMVGIPVLAQKLVQIQANIISKCLPDIINKINSKLDANVTDLNKLPRNMTSVAEAMAAFVHIISLAKESLKKILLRGEFDEYPDDLNMHCTARLAEMLNQYSDQLQVNCVENNNRDNFLMEEIRVLEETKGIGLPNFLPKPAFLTILQRKVKLISSMPIAFVEKLWNYMEGIVVPILMRHSDNYPHLLSLTRRTAKNLIARKLEQSKEWVAETIAMEKLVDYTCNPEFVSTWNKLMDHQLAFMEIMNDPNKSSKIVLDGFGEVEVGHLRNYPVIVQQAFDMKMRMTAYWKIVLRRLVDAMALHLLYSINNLVNEEMEKDIVAELMSPHGGGIERMLEESPALADKRGRLKRSIKLLKESMDVVSDIMDKVAS</sequence>
<proteinExistence type="predicted"/>
<dbReference type="InterPro" id="IPR000375">
    <property type="entry name" value="Dynamin_stalk"/>
</dbReference>
<feature type="region of interest" description="Disordered" evidence="4">
    <location>
        <begin position="1"/>
        <end position="29"/>
    </location>
</feature>
<organism evidence="7 8">
    <name type="scientific">Lithospermum erythrorhizon</name>
    <name type="common">Purple gromwell</name>
    <name type="synonym">Lithospermum officinale var. erythrorhizon</name>
    <dbReference type="NCBI Taxonomy" id="34254"/>
    <lineage>
        <taxon>Eukaryota</taxon>
        <taxon>Viridiplantae</taxon>
        <taxon>Streptophyta</taxon>
        <taxon>Embryophyta</taxon>
        <taxon>Tracheophyta</taxon>
        <taxon>Spermatophyta</taxon>
        <taxon>Magnoliopsida</taxon>
        <taxon>eudicotyledons</taxon>
        <taxon>Gunneridae</taxon>
        <taxon>Pentapetalae</taxon>
        <taxon>asterids</taxon>
        <taxon>lamiids</taxon>
        <taxon>Boraginales</taxon>
        <taxon>Boraginaceae</taxon>
        <taxon>Boraginoideae</taxon>
        <taxon>Lithospermeae</taxon>
        <taxon>Lithospermum</taxon>
    </lineage>
</organism>
<dbReference type="Pfam" id="PF01031">
    <property type="entry name" value="Dynamin_M"/>
    <property type="match status" value="1"/>
</dbReference>
<dbReference type="GO" id="GO:0016020">
    <property type="term" value="C:membrane"/>
    <property type="evidence" value="ECO:0007669"/>
    <property type="project" value="TreeGrafter"/>
</dbReference>
<evidence type="ECO:0000259" key="6">
    <source>
        <dbReference type="PROSITE" id="PS51718"/>
    </source>
</evidence>
<dbReference type="FunFam" id="3.40.50.300:FF:001237">
    <property type="entry name" value="Dynamin-related protein 4C"/>
    <property type="match status" value="1"/>
</dbReference>
<dbReference type="InterPro" id="IPR027417">
    <property type="entry name" value="P-loop_NTPase"/>
</dbReference>
<dbReference type="InterPro" id="IPR022812">
    <property type="entry name" value="Dynamin"/>
</dbReference>
<dbReference type="Gene3D" id="1.20.120.1240">
    <property type="entry name" value="Dynamin, middle domain"/>
    <property type="match status" value="1"/>
</dbReference>
<dbReference type="InterPro" id="IPR001401">
    <property type="entry name" value="Dynamin_GTPase"/>
</dbReference>
<dbReference type="Pfam" id="PF00350">
    <property type="entry name" value="Dynamin_N"/>
    <property type="match status" value="1"/>
</dbReference>
<dbReference type="SMART" id="SM00053">
    <property type="entry name" value="DYNc"/>
    <property type="match status" value="1"/>
</dbReference>
<dbReference type="Pfam" id="PF02212">
    <property type="entry name" value="GED"/>
    <property type="match status" value="1"/>
</dbReference>
<feature type="compositionally biased region" description="Basic and acidic residues" evidence="4">
    <location>
        <begin position="18"/>
        <end position="27"/>
    </location>
</feature>
<dbReference type="GO" id="GO:0008017">
    <property type="term" value="F:microtubule binding"/>
    <property type="evidence" value="ECO:0007669"/>
    <property type="project" value="TreeGrafter"/>
</dbReference>
<comment type="caution">
    <text evidence="7">The sequence shown here is derived from an EMBL/GenBank/DDBJ whole genome shotgun (WGS) entry which is preliminary data.</text>
</comment>
<evidence type="ECO:0000259" key="5">
    <source>
        <dbReference type="PROSITE" id="PS51388"/>
    </source>
</evidence>
<dbReference type="AlphaFoldDB" id="A0AAV3PVS1"/>
<keyword evidence="2" id="KW-0342">GTP-binding</keyword>
<gene>
    <name evidence="7" type="ORF">LIER_13413</name>
</gene>
<dbReference type="Proteomes" id="UP001454036">
    <property type="component" value="Unassembled WGS sequence"/>
</dbReference>